<keyword evidence="3" id="KW-1133">Transmembrane helix</keyword>
<dbReference type="GO" id="GO:0009404">
    <property type="term" value="P:toxin metabolic process"/>
    <property type="evidence" value="ECO:0007669"/>
    <property type="project" value="UniProtKB-UniRule"/>
</dbReference>
<protein>
    <recommendedName>
        <fullName evidence="2">RTX toxin-activating lysine-acyltransferase</fullName>
        <ecNumber evidence="2">2.3.1.-</ecNumber>
    </recommendedName>
</protein>
<organism evidence="4 5">
    <name type="scientific">Bartonella taylorii 8TBB</name>
    <dbReference type="NCBI Taxonomy" id="1094560"/>
    <lineage>
        <taxon>Bacteria</taxon>
        <taxon>Pseudomonadati</taxon>
        <taxon>Pseudomonadota</taxon>
        <taxon>Alphaproteobacteria</taxon>
        <taxon>Hyphomicrobiales</taxon>
        <taxon>Bartonellaceae</taxon>
        <taxon>Bartonella</taxon>
    </lineage>
</organism>
<keyword evidence="3" id="KW-0812">Transmembrane</keyword>
<accession>A0A9P2W2F7</accession>
<dbReference type="RefSeq" id="WP_004860467.1">
    <property type="nucleotide sequence ID" value="NZ_JH725052.1"/>
</dbReference>
<sequence>MCVNENPSPSLIAPLTALGAMVVLMLQSPLHRRWRIWDIEFNLGPALRTGQYKLYKNENGEFCAFITWAFLDEKNHQSMLEKGELLPGADWQDGEYIWFIDCVAPYGHAVTLVRDMQRHVFPDQQYCYAVRRNEDGGMRKIARWRSYRVKNPSK</sequence>
<keyword evidence="2" id="KW-0204">Cytolysis</keyword>
<dbReference type="GO" id="GO:0016746">
    <property type="term" value="F:acyltransferase activity"/>
    <property type="evidence" value="ECO:0007669"/>
    <property type="project" value="UniProtKB-UniRule"/>
</dbReference>
<dbReference type="EC" id="2.3.1.-" evidence="2"/>
<keyword evidence="2" id="KW-0963">Cytoplasm</keyword>
<keyword evidence="2" id="KW-0808">Transferase</keyword>
<dbReference type="Proteomes" id="UP000002648">
    <property type="component" value="Unassembled WGS sequence"/>
</dbReference>
<comment type="function">
    <text evidence="2">Involved in fatty acylation of protoxin at internal lysine residues, thereby converting it to the active toxin.</text>
</comment>
<reference evidence="4 5" key="1">
    <citation type="submission" date="2012-03" db="EMBL/GenBank/DDBJ databases">
        <title>The Genome Sequence of Bartonella taylorii 8TBB.</title>
        <authorList>
            <consortium name="The Broad Institute Genome Sequencing Platform"/>
            <consortium name="The Broad Institute Genome Sequencing Center for Infectious Disease"/>
            <person name="Feldgarden M."/>
            <person name="Kirby J."/>
            <person name="Kosoy M."/>
            <person name="Birtles R."/>
            <person name="Probert W.S."/>
            <person name="Chiaraviglio L."/>
            <person name="Young S.K."/>
            <person name="Zeng Q."/>
            <person name="Gargeya S."/>
            <person name="Fitzgerald M."/>
            <person name="Haas B."/>
            <person name="Abouelleil A."/>
            <person name="Alvarado L."/>
            <person name="Arachchi H.M."/>
            <person name="Berlin A."/>
            <person name="Chapman S.B."/>
            <person name="Gearin G."/>
            <person name="Goldberg J."/>
            <person name="Griggs A."/>
            <person name="Gujja S."/>
            <person name="Hansen M."/>
            <person name="Heiman D."/>
            <person name="Howarth C."/>
            <person name="Larimer J."/>
            <person name="Lui A."/>
            <person name="MacDonald P.J.P."/>
            <person name="McCowen C."/>
            <person name="Montmayeur A."/>
            <person name="Murphy C."/>
            <person name="Neiman D."/>
            <person name="Pearson M."/>
            <person name="Priest M."/>
            <person name="Roberts A."/>
            <person name="Saif S."/>
            <person name="Shea T."/>
            <person name="Sisk P."/>
            <person name="Stolte C."/>
            <person name="Sykes S."/>
            <person name="Wortman J."/>
            <person name="Nusbaum C."/>
            <person name="Birren B."/>
        </authorList>
    </citation>
    <scope>NUCLEOTIDE SEQUENCE [LARGE SCALE GENOMIC DNA]</scope>
    <source>
        <strain evidence="4 5">8TBB</strain>
    </source>
</reference>
<keyword evidence="5" id="KW-1185">Reference proteome</keyword>
<keyword evidence="2" id="KW-0012">Acyltransferase</keyword>
<evidence type="ECO:0000256" key="2">
    <source>
        <dbReference type="RuleBase" id="RU368102"/>
    </source>
</evidence>
<dbReference type="PRINTS" id="PR01489">
    <property type="entry name" value="RTXTOXINC"/>
</dbReference>
<dbReference type="AlphaFoldDB" id="A0A9P2W2F7"/>
<dbReference type="InterPro" id="IPR003996">
    <property type="entry name" value="RTX_toxin-activating_protC_bac"/>
</dbReference>
<comment type="similarity">
    <text evidence="1 2">Belongs to the RTX toxin acyltransferase family.</text>
</comment>
<name>A0A9P2W2F7_BARTA</name>
<evidence type="ECO:0000313" key="4">
    <source>
        <dbReference type="EMBL" id="EJF93477.1"/>
    </source>
</evidence>
<dbReference type="Pfam" id="PF02794">
    <property type="entry name" value="HlyC"/>
    <property type="match status" value="1"/>
</dbReference>
<evidence type="ECO:0000256" key="1">
    <source>
        <dbReference type="ARBA" id="ARBA00005686"/>
    </source>
</evidence>
<dbReference type="GO" id="GO:0005737">
    <property type="term" value="C:cytoplasm"/>
    <property type="evidence" value="ECO:0007669"/>
    <property type="project" value="UniProtKB-SubCell"/>
</dbReference>
<proteinExistence type="inferred from homology"/>
<gene>
    <name evidence="4" type="ORF">ME9_01324</name>
</gene>
<dbReference type="EMBL" id="AIMD01000041">
    <property type="protein sequence ID" value="EJF93477.1"/>
    <property type="molecule type" value="Genomic_DNA"/>
</dbReference>
<evidence type="ECO:0000256" key="3">
    <source>
        <dbReference type="SAM" id="Phobius"/>
    </source>
</evidence>
<dbReference type="GO" id="GO:0031640">
    <property type="term" value="P:killing of cells of another organism"/>
    <property type="evidence" value="ECO:0007669"/>
    <property type="project" value="UniProtKB-KW"/>
</dbReference>
<comment type="subcellular location">
    <subcellularLocation>
        <location evidence="2">Cytoplasm</location>
    </subcellularLocation>
</comment>
<evidence type="ECO:0000313" key="5">
    <source>
        <dbReference type="Proteomes" id="UP000002648"/>
    </source>
</evidence>
<feature type="transmembrane region" description="Helical" evidence="3">
    <location>
        <begin position="12"/>
        <end position="30"/>
    </location>
</feature>
<keyword evidence="3" id="KW-0472">Membrane</keyword>
<comment type="caution">
    <text evidence="4">The sequence shown here is derived from an EMBL/GenBank/DDBJ whole genome shotgun (WGS) entry which is preliminary data.</text>
</comment>
<dbReference type="OrthoDB" id="5431564at2"/>